<feature type="transmembrane region" description="Helical" evidence="1">
    <location>
        <begin position="153"/>
        <end position="180"/>
    </location>
</feature>
<feature type="transmembrane region" description="Helical" evidence="1">
    <location>
        <begin position="52"/>
        <end position="76"/>
    </location>
</feature>
<name>A0A168SLE8_ABSGL</name>
<keyword evidence="1" id="KW-1133">Transmembrane helix</keyword>
<dbReference type="Proteomes" id="UP000078561">
    <property type="component" value="Unassembled WGS sequence"/>
</dbReference>
<dbReference type="InParanoid" id="A0A168SLE8"/>
<accession>A0A168SLE8</accession>
<dbReference type="STRING" id="4829.A0A168SLE8"/>
<keyword evidence="1" id="KW-0812">Transmembrane</keyword>
<keyword evidence="1" id="KW-0472">Membrane</keyword>
<protein>
    <recommendedName>
        <fullName evidence="4">MARVEL domain-containing protein</fullName>
    </recommendedName>
</protein>
<evidence type="ECO:0000313" key="2">
    <source>
        <dbReference type="EMBL" id="SAM08597.1"/>
    </source>
</evidence>
<reference evidence="2" key="1">
    <citation type="submission" date="2016-04" db="EMBL/GenBank/DDBJ databases">
        <authorList>
            <person name="Evans L.H."/>
            <person name="Alamgir A."/>
            <person name="Owens N."/>
            <person name="Weber N.D."/>
            <person name="Virtaneva K."/>
            <person name="Barbian K."/>
            <person name="Babar A."/>
            <person name="Rosenke K."/>
        </authorList>
    </citation>
    <scope>NUCLEOTIDE SEQUENCE [LARGE SCALE GENOMIC DNA]</scope>
    <source>
        <strain evidence="2">CBS 101.48</strain>
    </source>
</reference>
<gene>
    <name evidence="2" type="primary">ABSGL_14260.1 scaffold 14385</name>
</gene>
<dbReference type="OMA" id="WINVHNI"/>
<dbReference type="AlphaFoldDB" id="A0A168SLE8"/>
<evidence type="ECO:0000256" key="1">
    <source>
        <dbReference type="SAM" id="Phobius"/>
    </source>
</evidence>
<feature type="transmembrane region" description="Helical" evidence="1">
    <location>
        <begin position="88"/>
        <end position="108"/>
    </location>
</feature>
<evidence type="ECO:0008006" key="4">
    <source>
        <dbReference type="Google" id="ProtNLM"/>
    </source>
</evidence>
<proteinExistence type="predicted"/>
<evidence type="ECO:0000313" key="3">
    <source>
        <dbReference type="Proteomes" id="UP000078561"/>
    </source>
</evidence>
<dbReference type="OrthoDB" id="3239304at2759"/>
<dbReference type="EMBL" id="LT554895">
    <property type="protein sequence ID" value="SAM08597.1"/>
    <property type="molecule type" value="Genomic_DNA"/>
</dbReference>
<keyword evidence="3" id="KW-1185">Reference proteome</keyword>
<feature type="transmembrane region" description="Helical" evidence="1">
    <location>
        <begin position="12"/>
        <end position="36"/>
    </location>
</feature>
<sequence length="207" mass="22936">MANNTCCCCFPIRAGVLIIATISSIFYIGLLVGLLIHRQALISPEYGQNSAVAFWIIVAVSVLYSLSSLFGIVGGVTKNRAMTNVFKLLYWIMAILTLLMSFGLWIAMMVKRDDSIAICSDFLQHPGNYGEIFTDTYSQADADSICSSSMRNVLIISGVTVFVGNFIQLYFACAISAYATRLRRTNQHEKLRNLEDFPVEPVGKAQY</sequence>
<organism evidence="2">
    <name type="scientific">Absidia glauca</name>
    <name type="common">Pin mould</name>
    <dbReference type="NCBI Taxonomy" id="4829"/>
    <lineage>
        <taxon>Eukaryota</taxon>
        <taxon>Fungi</taxon>
        <taxon>Fungi incertae sedis</taxon>
        <taxon>Mucoromycota</taxon>
        <taxon>Mucoromycotina</taxon>
        <taxon>Mucoromycetes</taxon>
        <taxon>Mucorales</taxon>
        <taxon>Cunninghamellaceae</taxon>
        <taxon>Absidia</taxon>
    </lineage>
</organism>